<keyword evidence="3" id="KW-1185">Reference proteome</keyword>
<proteinExistence type="predicted"/>
<keyword evidence="1" id="KW-1133">Transmembrane helix</keyword>
<accession>A0A3M7PIT7</accession>
<gene>
    <name evidence="2" type="ORF">BpHYR1_022371</name>
</gene>
<evidence type="ECO:0000313" key="3">
    <source>
        <dbReference type="Proteomes" id="UP000276133"/>
    </source>
</evidence>
<dbReference type="Proteomes" id="UP000276133">
    <property type="component" value="Unassembled WGS sequence"/>
</dbReference>
<evidence type="ECO:0000313" key="2">
    <source>
        <dbReference type="EMBL" id="RMZ98577.1"/>
    </source>
</evidence>
<organism evidence="2 3">
    <name type="scientific">Brachionus plicatilis</name>
    <name type="common">Marine rotifer</name>
    <name type="synonym">Brachionus muelleri</name>
    <dbReference type="NCBI Taxonomy" id="10195"/>
    <lineage>
        <taxon>Eukaryota</taxon>
        <taxon>Metazoa</taxon>
        <taxon>Spiralia</taxon>
        <taxon>Gnathifera</taxon>
        <taxon>Rotifera</taxon>
        <taxon>Eurotatoria</taxon>
        <taxon>Monogononta</taxon>
        <taxon>Pseudotrocha</taxon>
        <taxon>Ploima</taxon>
        <taxon>Brachionidae</taxon>
        <taxon>Brachionus</taxon>
    </lineage>
</organism>
<dbReference type="AlphaFoldDB" id="A0A3M7PIT7"/>
<evidence type="ECO:0000256" key="1">
    <source>
        <dbReference type="SAM" id="Phobius"/>
    </source>
</evidence>
<keyword evidence="1" id="KW-0812">Transmembrane</keyword>
<name>A0A3M7PIT7_BRAPC</name>
<comment type="caution">
    <text evidence="2">The sequence shown here is derived from an EMBL/GenBank/DDBJ whole genome shotgun (WGS) entry which is preliminary data.</text>
</comment>
<keyword evidence="1" id="KW-0472">Membrane</keyword>
<sequence>MAMLSSAKIKAALKIAKIKYPEQFEFILLLIILVKLNLWLIAFIVFHSFLKPRVFFKIIFCAGRKDPKNMIIIAKMKIYATGSQLNDEIFNFDFLEPNQNYWAFSWLIFWNIKRAKDFVQNKELFIIKITIFEINQLTLLMIWNFW</sequence>
<protein>
    <submittedName>
        <fullName evidence="2">Uncharacterized protein</fullName>
    </submittedName>
</protein>
<reference evidence="2 3" key="1">
    <citation type="journal article" date="2018" name="Sci. Rep.">
        <title>Genomic signatures of local adaptation to the degree of environmental predictability in rotifers.</title>
        <authorList>
            <person name="Franch-Gras L."/>
            <person name="Hahn C."/>
            <person name="Garcia-Roger E.M."/>
            <person name="Carmona M.J."/>
            <person name="Serra M."/>
            <person name="Gomez A."/>
        </authorList>
    </citation>
    <scope>NUCLEOTIDE SEQUENCE [LARGE SCALE GENOMIC DNA]</scope>
    <source>
        <strain evidence="2">HYR1</strain>
    </source>
</reference>
<feature type="transmembrane region" description="Helical" evidence="1">
    <location>
        <begin position="26"/>
        <end position="50"/>
    </location>
</feature>
<dbReference type="EMBL" id="REGN01010688">
    <property type="protein sequence ID" value="RMZ98577.1"/>
    <property type="molecule type" value="Genomic_DNA"/>
</dbReference>